<dbReference type="EMBL" id="WOCE01000023">
    <property type="protein sequence ID" value="KAE9587577.1"/>
    <property type="molecule type" value="Genomic_DNA"/>
</dbReference>
<name>A0A6A4NLP4_LUPAL</name>
<proteinExistence type="predicted"/>
<reference evidence="2" key="1">
    <citation type="journal article" date="2020" name="Nat. Commun.">
        <title>Genome sequence of the cluster root forming white lupin.</title>
        <authorList>
            <person name="Hufnagel B."/>
            <person name="Marques A."/>
            <person name="Soriano A."/>
            <person name="Marques L."/>
            <person name="Divol F."/>
            <person name="Doumas P."/>
            <person name="Sallet E."/>
            <person name="Mancinotti D."/>
            <person name="Carrere S."/>
            <person name="Marande W."/>
            <person name="Arribat S."/>
            <person name="Keller J."/>
            <person name="Huneau C."/>
            <person name="Blein T."/>
            <person name="Aime D."/>
            <person name="Laguerre M."/>
            <person name="Taylor J."/>
            <person name="Schubert V."/>
            <person name="Nelson M."/>
            <person name="Geu-Flores F."/>
            <person name="Crespi M."/>
            <person name="Gallardo-Guerrero K."/>
            <person name="Delaux P.-M."/>
            <person name="Salse J."/>
            <person name="Berges H."/>
            <person name="Guyot R."/>
            <person name="Gouzy J."/>
            <person name="Peret B."/>
        </authorList>
    </citation>
    <scope>NUCLEOTIDE SEQUENCE [LARGE SCALE GENOMIC DNA]</scope>
    <source>
        <strain evidence="2">cv. Amiga</strain>
    </source>
</reference>
<sequence>MAELSRSIISFRRYGSSGLVWNDNIIFSVNVENQNQGVDNGSNEIIEVRESQSVRSVPIIDRSKSEAQGMPKITSLSKGPSSIKGTHWFCGIFRKLMVTKNQSKPKSKKLR</sequence>
<keyword evidence="2" id="KW-1185">Reference proteome</keyword>
<dbReference type="PANTHER" id="PTHR33730:SF4">
    <property type="entry name" value="OS05G0542732 PROTEIN"/>
    <property type="match status" value="1"/>
</dbReference>
<protein>
    <submittedName>
        <fullName evidence="1">Uncharacterized protein</fullName>
    </submittedName>
</protein>
<organism evidence="1 2">
    <name type="scientific">Lupinus albus</name>
    <name type="common">White lupine</name>
    <name type="synonym">Lupinus termis</name>
    <dbReference type="NCBI Taxonomy" id="3870"/>
    <lineage>
        <taxon>Eukaryota</taxon>
        <taxon>Viridiplantae</taxon>
        <taxon>Streptophyta</taxon>
        <taxon>Embryophyta</taxon>
        <taxon>Tracheophyta</taxon>
        <taxon>Spermatophyta</taxon>
        <taxon>Magnoliopsida</taxon>
        <taxon>eudicotyledons</taxon>
        <taxon>Gunneridae</taxon>
        <taxon>Pentapetalae</taxon>
        <taxon>rosids</taxon>
        <taxon>fabids</taxon>
        <taxon>Fabales</taxon>
        <taxon>Fabaceae</taxon>
        <taxon>Papilionoideae</taxon>
        <taxon>50 kb inversion clade</taxon>
        <taxon>genistoids sensu lato</taxon>
        <taxon>core genistoids</taxon>
        <taxon>Genisteae</taxon>
        <taxon>Lupinus</taxon>
    </lineage>
</organism>
<dbReference type="OrthoDB" id="1431699at2759"/>
<gene>
    <name evidence="1" type="ORF">Lalb_Chr23g0275351</name>
</gene>
<evidence type="ECO:0000313" key="1">
    <source>
        <dbReference type="EMBL" id="KAE9587577.1"/>
    </source>
</evidence>
<dbReference type="Pfam" id="PF15697">
    <property type="entry name" value="DUF4666"/>
    <property type="match status" value="1"/>
</dbReference>
<accession>A0A6A4NLP4</accession>
<dbReference type="Proteomes" id="UP000447434">
    <property type="component" value="Chromosome 23"/>
</dbReference>
<dbReference type="PANTHER" id="PTHR33730">
    <property type="entry name" value="OS05G0542732 PROTEIN-RELATED"/>
    <property type="match status" value="1"/>
</dbReference>
<dbReference type="InterPro" id="IPR031421">
    <property type="entry name" value="DUF4666"/>
</dbReference>
<comment type="caution">
    <text evidence="1">The sequence shown here is derived from an EMBL/GenBank/DDBJ whole genome shotgun (WGS) entry which is preliminary data.</text>
</comment>
<evidence type="ECO:0000313" key="2">
    <source>
        <dbReference type="Proteomes" id="UP000447434"/>
    </source>
</evidence>
<dbReference type="AlphaFoldDB" id="A0A6A4NLP4"/>